<dbReference type="EMBL" id="JADEVV010000017">
    <property type="protein sequence ID" value="MBE9253719.1"/>
    <property type="molecule type" value="Genomic_DNA"/>
</dbReference>
<dbReference type="Pfam" id="PF13365">
    <property type="entry name" value="Trypsin_2"/>
    <property type="match status" value="1"/>
</dbReference>
<keyword evidence="7" id="KW-1185">Reference proteome</keyword>
<keyword evidence="4" id="KW-0812">Transmembrane</keyword>
<dbReference type="InterPro" id="IPR009003">
    <property type="entry name" value="Peptidase_S1_PA"/>
</dbReference>
<dbReference type="PANTHER" id="PTHR22939">
    <property type="entry name" value="SERINE PROTEASE FAMILY S1C HTRA-RELATED"/>
    <property type="match status" value="1"/>
</dbReference>
<evidence type="ECO:0000256" key="3">
    <source>
        <dbReference type="ARBA" id="ARBA00022801"/>
    </source>
</evidence>
<comment type="caution">
    <text evidence="6">The sequence shown here is derived from an EMBL/GenBank/DDBJ whole genome shotgun (WGS) entry which is preliminary data.</text>
</comment>
<gene>
    <name evidence="6" type="ORF">IQ217_07600</name>
</gene>
<comment type="similarity">
    <text evidence="1">Belongs to the peptidase S1C family.</text>
</comment>
<dbReference type="InterPro" id="IPR043504">
    <property type="entry name" value="Peptidase_S1_PA_chymotrypsin"/>
</dbReference>
<dbReference type="RefSeq" id="WP_194019486.1">
    <property type="nucleotide sequence ID" value="NZ_JADEVV010000017.1"/>
</dbReference>
<evidence type="ECO:0000313" key="7">
    <source>
        <dbReference type="Proteomes" id="UP000658720"/>
    </source>
</evidence>
<dbReference type="Pfam" id="PF13180">
    <property type="entry name" value="PDZ_2"/>
    <property type="match status" value="1"/>
</dbReference>
<proteinExistence type="inferred from homology"/>
<dbReference type="SUPFAM" id="SSF50494">
    <property type="entry name" value="Trypsin-like serine proteases"/>
    <property type="match status" value="1"/>
</dbReference>
<keyword evidence="3" id="KW-0378">Hydrolase</keyword>
<dbReference type="Gene3D" id="2.40.10.10">
    <property type="entry name" value="Trypsin-like serine proteases"/>
    <property type="match status" value="2"/>
</dbReference>
<dbReference type="SUPFAM" id="SSF50156">
    <property type="entry name" value="PDZ domain-like"/>
    <property type="match status" value="1"/>
</dbReference>
<keyword evidence="2" id="KW-0645">Protease</keyword>
<dbReference type="InterPro" id="IPR048172">
    <property type="entry name" value="HhoA_HhoB_HtrA-like"/>
</dbReference>
<feature type="transmembrane region" description="Helical" evidence="4">
    <location>
        <begin position="18"/>
        <end position="38"/>
    </location>
</feature>
<dbReference type="PROSITE" id="PS50106">
    <property type="entry name" value="PDZ"/>
    <property type="match status" value="1"/>
</dbReference>
<evidence type="ECO:0000259" key="5">
    <source>
        <dbReference type="PROSITE" id="PS50106"/>
    </source>
</evidence>
<dbReference type="PRINTS" id="PR00834">
    <property type="entry name" value="PROTEASES2C"/>
</dbReference>
<dbReference type="NCBIfam" id="NF041521">
    <property type="entry name" value="HhoA_HhoB_HtrA"/>
    <property type="match status" value="1"/>
</dbReference>
<dbReference type="SMART" id="SM00228">
    <property type="entry name" value="PDZ"/>
    <property type="match status" value="1"/>
</dbReference>
<reference evidence="6 7" key="1">
    <citation type="submission" date="2020-10" db="EMBL/GenBank/DDBJ databases">
        <authorList>
            <person name="Castelo-Branco R."/>
            <person name="Eusebio N."/>
            <person name="Adriana R."/>
            <person name="Vieira A."/>
            <person name="Brugerolle De Fraissinette N."/>
            <person name="Rezende De Castro R."/>
            <person name="Schneider M.P."/>
            <person name="Vasconcelos V."/>
            <person name="Leao P.N."/>
        </authorList>
    </citation>
    <scope>NUCLEOTIDE SEQUENCE [LARGE SCALE GENOMIC DNA]</scope>
    <source>
        <strain evidence="6 7">LEGE 00031</strain>
    </source>
</reference>
<evidence type="ECO:0000256" key="2">
    <source>
        <dbReference type="ARBA" id="ARBA00022670"/>
    </source>
</evidence>
<name>A0ABR9VQV3_9SYNC</name>
<keyword evidence="4" id="KW-1133">Transmembrane helix</keyword>
<evidence type="ECO:0000313" key="6">
    <source>
        <dbReference type="EMBL" id="MBE9253719.1"/>
    </source>
</evidence>
<dbReference type="InterPro" id="IPR036034">
    <property type="entry name" value="PDZ_sf"/>
</dbReference>
<evidence type="ECO:0000256" key="1">
    <source>
        <dbReference type="ARBA" id="ARBA00010541"/>
    </source>
</evidence>
<protein>
    <submittedName>
        <fullName evidence="6">Trypsin-like peptidase domain-containing protein</fullName>
    </submittedName>
</protein>
<sequence>MKDVSLHSAKQTPSKISLAYLGLVLVGMGIGAGGTFVLTNPQWAEHLADHSVISPLVTNQSSAPAKENLATNLQSRLTPREPSNFVVDVVESTGPAVVRINAQKTVKSQVPQAFNDPFFQRFFGSQMPPMPNERVQRGTGSGFIVSNDGKIFTNAHVVDGADEVTVTLKDGRSFPGRVMGSDPSTDVAVVKIDAGDLPTVALGDSDRLQVGEWAIAIGNPLGLDNTVTTGILSATGRRSADIGVPDKRVEFIQTDAAINPGNSGGPLLNADGQVIGMNTAIIQNAQGIGFAIPINKAQEIAEQLIATGKVEHAYLGIQMVTMTPELQSQIRQETNMDIPVDKGVVIMQVMPNSPAAIAKLQQGDVLQSLQGQPVENAEQVQSLVGKLAVGDEVELGILRNGQKENLKVTIGALPITPPN</sequence>
<dbReference type="Proteomes" id="UP000658720">
    <property type="component" value="Unassembled WGS sequence"/>
</dbReference>
<feature type="domain" description="PDZ" evidence="5">
    <location>
        <begin position="304"/>
        <end position="401"/>
    </location>
</feature>
<evidence type="ECO:0000256" key="4">
    <source>
        <dbReference type="SAM" id="Phobius"/>
    </source>
</evidence>
<accession>A0ABR9VQV3</accession>
<dbReference type="InterPro" id="IPR001478">
    <property type="entry name" value="PDZ"/>
</dbReference>
<dbReference type="PANTHER" id="PTHR22939:SF129">
    <property type="entry name" value="SERINE PROTEASE HTRA2, MITOCHONDRIAL"/>
    <property type="match status" value="1"/>
</dbReference>
<keyword evidence="4" id="KW-0472">Membrane</keyword>
<organism evidence="6 7">
    <name type="scientific">Synechocystis salina LEGE 00031</name>
    <dbReference type="NCBI Taxonomy" id="1828736"/>
    <lineage>
        <taxon>Bacteria</taxon>
        <taxon>Bacillati</taxon>
        <taxon>Cyanobacteriota</taxon>
        <taxon>Cyanophyceae</taxon>
        <taxon>Synechococcales</taxon>
        <taxon>Merismopediaceae</taxon>
        <taxon>Synechocystis</taxon>
    </lineage>
</organism>
<dbReference type="InterPro" id="IPR001940">
    <property type="entry name" value="Peptidase_S1C"/>
</dbReference>
<dbReference type="Gene3D" id="2.30.42.10">
    <property type="match status" value="1"/>
</dbReference>